<evidence type="ECO:0000313" key="1">
    <source>
        <dbReference type="EMBL" id="SDY27148.1"/>
    </source>
</evidence>
<protein>
    <submittedName>
        <fullName evidence="1">Uncharacterized protein</fullName>
    </submittedName>
</protein>
<name>A0A1H3IJA7_9EURY</name>
<dbReference type="OrthoDB" id="223735at2157"/>
<keyword evidence="2" id="KW-1185">Reference proteome</keyword>
<sequence>MGSSERPDWWQKNAELRDELGLPEYEPSRLLDGTYVHEVLAAVESEYGVTVELVSEEPSHPSTWAFVIDGVECASAIRRRDDRGNNVYQITAEELRQQIDSELA</sequence>
<dbReference type="AlphaFoldDB" id="A0A1H3IJA7"/>
<gene>
    <name evidence="1" type="ORF">SAMN04487946_1102</name>
</gene>
<dbReference type="STRING" id="660517.SAMN04487946_1102"/>
<evidence type="ECO:0000313" key="2">
    <source>
        <dbReference type="Proteomes" id="UP000199170"/>
    </source>
</evidence>
<accession>A0A1H3IJA7</accession>
<reference evidence="2" key="1">
    <citation type="submission" date="2016-10" db="EMBL/GenBank/DDBJ databases">
        <authorList>
            <person name="Varghese N."/>
            <person name="Submissions S."/>
        </authorList>
    </citation>
    <scope>NUCLEOTIDE SEQUENCE [LARGE SCALE GENOMIC DNA]</scope>
    <source>
        <strain evidence="2">CGMCC 1.10118</strain>
    </source>
</reference>
<dbReference type="EMBL" id="FNPB01000010">
    <property type="protein sequence ID" value="SDY27148.1"/>
    <property type="molecule type" value="Genomic_DNA"/>
</dbReference>
<proteinExistence type="predicted"/>
<dbReference type="Proteomes" id="UP000199170">
    <property type="component" value="Unassembled WGS sequence"/>
</dbReference>
<organism evidence="1 2">
    <name type="scientific">Halobellus clavatus</name>
    <dbReference type="NCBI Taxonomy" id="660517"/>
    <lineage>
        <taxon>Archaea</taxon>
        <taxon>Methanobacteriati</taxon>
        <taxon>Methanobacteriota</taxon>
        <taxon>Stenosarchaea group</taxon>
        <taxon>Halobacteria</taxon>
        <taxon>Halobacteriales</taxon>
        <taxon>Haloferacaceae</taxon>
        <taxon>Halobellus</taxon>
    </lineage>
</organism>
<dbReference type="RefSeq" id="WP_089768194.1">
    <property type="nucleotide sequence ID" value="NZ_FNPB01000010.1"/>
</dbReference>